<feature type="region of interest" description="Disordered" evidence="12">
    <location>
        <begin position="814"/>
        <end position="866"/>
    </location>
</feature>
<evidence type="ECO:0000256" key="3">
    <source>
        <dbReference type="ARBA" id="ARBA00022553"/>
    </source>
</evidence>
<feature type="region of interest" description="Disordered" evidence="12">
    <location>
        <begin position="742"/>
        <end position="777"/>
    </location>
</feature>
<dbReference type="GO" id="GO:0004674">
    <property type="term" value="F:protein serine/threonine kinase activity"/>
    <property type="evidence" value="ECO:0007669"/>
    <property type="project" value="UniProtKB-KW"/>
</dbReference>
<dbReference type="EC" id="2.7.11.1" evidence="1"/>
<evidence type="ECO:0000313" key="16">
    <source>
        <dbReference type="Proteomes" id="UP000077266"/>
    </source>
</evidence>
<dbReference type="InterPro" id="IPR000961">
    <property type="entry name" value="AGC-kinase_C"/>
</dbReference>
<dbReference type="PROSITE" id="PS50011">
    <property type="entry name" value="PROTEIN_KINASE_DOM"/>
    <property type="match status" value="1"/>
</dbReference>
<evidence type="ECO:0000256" key="6">
    <source>
        <dbReference type="ARBA" id="ARBA00022777"/>
    </source>
</evidence>
<dbReference type="PROSITE" id="PS00107">
    <property type="entry name" value="PROTEIN_KINASE_ATP"/>
    <property type="match status" value="1"/>
</dbReference>
<keyword evidence="4" id="KW-0808">Transferase</keyword>
<dbReference type="InterPro" id="IPR059233">
    <property type="entry name" value="MobB_NdrA/B/Cbk1"/>
</dbReference>
<dbReference type="SUPFAM" id="SSF56112">
    <property type="entry name" value="Protein kinase-like (PK-like)"/>
    <property type="match status" value="1"/>
</dbReference>
<dbReference type="OrthoDB" id="3638488at2759"/>
<dbReference type="InParanoid" id="A0A165EZM1"/>
<comment type="catalytic activity">
    <reaction evidence="9">
        <text>L-threonyl-[protein] + ATP = O-phospho-L-threonyl-[protein] + ADP + H(+)</text>
        <dbReference type="Rhea" id="RHEA:46608"/>
        <dbReference type="Rhea" id="RHEA-COMP:11060"/>
        <dbReference type="Rhea" id="RHEA-COMP:11605"/>
        <dbReference type="ChEBI" id="CHEBI:15378"/>
        <dbReference type="ChEBI" id="CHEBI:30013"/>
        <dbReference type="ChEBI" id="CHEBI:30616"/>
        <dbReference type="ChEBI" id="CHEBI:61977"/>
        <dbReference type="ChEBI" id="CHEBI:456216"/>
        <dbReference type="EC" id="2.7.11.1"/>
    </reaction>
</comment>
<evidence type="ECO:0000256" key="4">
    <source>
        <dbReference type="ARBA" id="ARBA00022679"/>
    </source>
</evidence>
<dbReference type="InterPro" id="IPR008271">
    <property type="entry name" value="Ser/Thr_kinase_AS"/>
</dbReference>
<dbReference type="Proteomes" id="UP000077266">
    <property type="component" value="Unassembled WGS sequence"/>
</dbReference>
<evidence type="ECO:0000256" key="8">
    <source>
        <dbReference type="ARBA" id="ARBA00038271"/>
    </source>
</evidence>
<feature type="domain" description="Protein kinase" evidence="13">
    <location>
        <begin position="371"/>
        <end position="697"/>
    </location>
</feature>
<gene>
    <name evidence="15" type="ORF">EXIGLDRAFT_741248</name>
</gene>
<feature type="domain" description="AGC-kinase C-terminal" evidence="14">
    <location>
        <begin position="728"/>
        <end position="813"/>
    </location>
</feature>
<evidence type="ECO:0000256" key="1">
    <source>
        <dbReference type="ARBA" id="ARBA00012513"/>
    </source>
</evidence>
<organism evidence="15 16">
    <name type="scientific">Exidia glandulosa HHB12029</name>
    <dbReference type="NCBI Taxonomy" id="1314781"/>
    <lineage>
        <taxon>Eukaryota</taxon>
        <taxon>Fungi</taxon>
        <taxon>Dikarya</taxon>
        <taxon>Basidiomycota</taxon>
        <taxon>Agaricomycotina</taxon>
        <taxon>Agaricomycetes</taxon>
        <taxon>Auriculariales</taxon>
        <taxon>Exidiaceae</taxon>
        <taxon>Exidia</taxon>
    </lineage>
</organism>
<evidence type="ECO:0000256" key="11">
    <source>
        <dbReference type="PROSITE-ProRule" id="PRU10141"/>
    </source>
</evidence>
<keyword evidence="3" id="KW-0597">Phosphoprotein</keyword>
<protein>
    <recommendedName>
        <fullName evidence="1">non-specific serine/threonine protein kinase</fullName>
        <ecNumber evidence="1">2.7.11.1</ecNumber>
    </recommendedName>
</protein>
<comment type="similarity">
    <text evidence="8">Belongs to the protein kinase superfamily. STE Ser/Thr protein kinase family. COT1 subfamily.</text>
</comment>
<comment type="catalytic activity">
    <reaction evidence="10">
        <text>L-seryl-[protein] + ATP = O-phospho-L-seryl-[protein] + ADP + H(+)</text>
        <dbReference type="Rhea" id="RHEA:17989"/>
        <dbReference type="Rhea" id="RHEA-COMP:9863"/>
        <dbReference type="Rhea" id="RHEA-COMP:11604"/>
        <dbReference type="ChEBI" id="CHEBI:15378"/>
        <dbReference type="ChEBI" id="CHEBI:29999"/>
        <dbReference type="ChEBI" id="CHEBI:30616"/>
        <dbReference type="ChEBI" id="CHEBI:83421"/>
        <dbReference type="ChEBI" id="CHEBI:456216"/>
        <dbReference type="EC" id="2.7.11.1"/>
    </reaction>
</comment>
<dbReference type="STRING" id="1314781.A0A165EZM1"/>
<dbReference type="InterPro" id="IPR050236">
    <property type="entry name" value="Ser_Thr_kinase_AGC"/>
</dbReference>
<dbReference type="GO" id="GO:0007010">
    <property type="term" value="P:cytoskeleton organization"/>
    <property type="evidence" value="ECO:0007669"/>
    <property type="project" value="UniProtKB-ARBA"/>
</dbReference>
<reference evidence="15 16" key="1">
    <citation type="journal article" date="2016" name="Mol. Biol. Evol.">
        <title>Comparative Genomics of Early-Diverging Mushroom-Forming Fungi Provides Insights into the Origins of Lignocellulose Decay Capabilities.</title>
        <authorList>
            <person name="Nagy L.G."/>
            <person name="Riley R."/>
            <person name="Tritt A."/>
            <person name="Adam C."/>
            <person name="Daum C."/>
            <person name="Floudas D."/>
            <person name="Sun H."/>
            <person name="Yadav J.S."/>
            <person name="Pangilinan J."/>
            <person name="Larsson K.H."/>
            <person name="Matsuura K."/>
            <person name="Barry K."/>
            <person name="Labutti K."/>
            <person name="Kuo R."/>
            <person name="Ohm R.A."/>
            <person name="Bhattacharya S.S."/>
            <person name="Shirouzu T."/>
            <person name="Yoshinaga Y."/>
            <person name="Martin F.M."/>
            <person name="Grigoriev I.V."/>
            <person name="Hibbett D.S."/>
        </authorList>
    </citation>
    <scope>NUCLEOTIDE SEQUENCE [LARGE SCALE GENOMIC DNA]</scope>
    <source>
        <strain evidence="15 16">HHB12029</strain>
    </source>
</reference>
<proteinExistence type="inferred from homology"/>
<dbReference type="SMART" id="SM00133">
    <property type="entry name" value="S_TK_X"/>
    <property type="match status" value="1"/>
</dbReference>
<evidence type="ECO:0000313" key="15">
    <source>
        <dbReference type="EMBL" id="KZV88062.1"/>
    </source>
</evidence>
<evidence type="ECO:0000256" key="7">
    <source>
        <dbReference type="ARBA" id="ARBA00022840"/>
    </source>
</evidence>
<dbReference type="FunFam" id="3.30.200.20:FF:000192">
    <property type="entry name" value="Serine/threonine-protein kinase cot-1"/>
    <property type="match status" value="1"/>
</dbReference>
<dbReference type="PROSITE" id="PS51285">
    <property type="entry name" value="AGC_KINASE_CTER"/>
    <property type="match status" value="1"/>
</dbReference>
<dbReference type="CDD" id="cd05573">
    <property type="entry name" value="STKc_ROCK_NDR_like"/>
    <property type="match status" value="1"/>
</dbReference>
<dbReference type="SMART" id="SM00220">
    <property type="entry name" value="S_TKc"/>
    <property type="match status" value="1"/>
</dbReference>
<dbReference type="PANTHER" id="PTHR24356:SF400">
    <property type="entry name" value="SERINE_THREONINE-PROTEIN KINASE CBK1"/>
    <property type="match status" value="1"/>
</dbReference>
<dbReference type="GO" id="GO:0035556">
    <property type="term" value="P:intracellular signal transduction"/>
    <property type="evidence" value="ECO:0007669"/>
    <property type="project" value="TreeGrafter"/>
</dbReference>
<evidence type="ECO:0000256" key="12">
    <source>
        <dbReference type="SAM" id="MobiDB-lite"/>
    </source>
</evidence>
<sequence>MSSRRPLPTVPPDVIGGRAYHPVSSADIYSPSSPFFSMPYAYPAFTPRAYDPPTQSTLPTGTLLHKGFYDLLALIPGTPTASKLLGWGIPTNPEQPVAAGPRYEDQAGRLPASVPVQRAGLPRKPRKISKDMVSKPTGFVHLVHASDADQAEALLRRWGPDGMGKLGDPRWANPIKEQIRDKLQARAVAEVVGALQPSPSSPDPEGPRVLRVVNGMSALSTSTVATPARETPPTPGTVRISPLSSPTVEGLPKGSTLRFGALVTHPEHEAESDAQADDQPLPEVAPPPRKPIQPSLQTLEKAVAARIYFENLYFPLLRHPPSRDQRRQAMEREMEQLGFGDAQKRELRSRWQQNETEYLRERRRKVDVSAFMKLKTIGHGAFGVVSLVREKQTNQLFAMKELRKTDMLRKGQEGHVRAERDVLKAAAMASTPAGSEWIVRLFYSFQDRDHLYLVLEFMGGGDLLNLLIERDVFEEDFTRFYVAEMVLAIEACHKHGFIHRDIKPDNFLFDPEGHIKLSDFGLATDLHWAHDTSYYEQQRRHLHRKHGIDLDEGLADGTKTRRMDPKEVERIMGGGDGQGGVFTWREKNRKKLAYSVCGTNSYMSPEVIRGHGYTFSCDWWSLGVIMFECLYGYPPFVSNSRHVTRQKILNWRQSLRFPARPRVSHEGVSLMEALLCEPEDRLGSQASASVTRPNSMIMQARRSAFYPTVGSSGSVDGAEHIKAHPWFRGIDWDNIRKYPAPFRPELRNPEDTRHFDPDIPPEPLAPANGAPADATRDPLLKDKVHGQHILDVRKALAFAGFTHKSPRVISYTRADRALNPVEPSEDDAYSNEAPRRGHGHEDEDEEERGRSPIRGSSTGRGRAISM</sequence>
<evidence type="ECO:0000256" key="2">
    <source>
        <dbReference type="ARBA" id="ARBA00022527"/>
    </source>
</evidence>
<feature type="region of interest" description="Disordered" evidence="12">
    <location>
        <begin position="221"/>
        <end position="254"/>
    </location>
</feature>
<dbReference type="InterPro" id="IPR011009">
    <property type="entry name" value="Kinase-like_dom_sf"/>
</dbReference>
<feature type="compositionally biased region" description="Basic and acidic residues" evidence="12">
    <location>
        <begin position="744"/>
        <end position="757"/>
    </location>
</feature>
<dbReference type="InterPro" id="IPR000719">
    <property type="entry name" value="Prot_kinase_dom"/>
</dbReference>
<evidence type="ECO:0000256" key="10">
    <source>
        <dbReference type="ARBA" id="ARBA00048679"/>
    </source>
</evidence>
<dbReference type="Pfam" id="PF00069">
    <property type="entry name" value="Pkinase"/>
    <property type="match status" value="2"/>
</dbReference>
<dbReference type="FunFam" id="1.10.510.10:FF:000024">
    <property type="entry name" value="Probable serine/threonine-protein kinase cot-1"/>
    <property type="match status" value="1"/>
</dbReference>
<name>A0A165EZM1_EXIGL</name>
<keyword evidence="6 15" id="KW-0418">Kinase</keyword>
<keyword evidence="7 11" id="KW-0067">ATP-binding</keyword>
<keyword evidence="2" id="KW-0723">Serine/threonine-protein kinase</keyword>
<dbReference type="EMBL" id="KV426108">
    <property type="protein sequence ID" value="KZV88062.1"/>
    <property type="molecule type" value="Genomic_DNA"/>
</dbReference>
<dbReference type="Gene3D" id="3.30.200.20">
    <property type="entry name" value="Phosphorylase Kinase, domain 1"/>
    <property type="match status" value="1"/>
</dbReference>
<feature type="binding site" evidence="11">
    <location>
        <position position="400"/>
    </location>
    <ligand>
        <name>ATP</name>
        <dbReference type="ChEBI" id="CHEBI:30616"/>
    </ligand>
</feature>
<evidence type="ECO:0000256" key="5">
    <source>
        <dbReference type="ARBA" id="ARBA00022741"/>
    </source>
</evidence>
<dbReference type="InterPro" id="IPR017441">
    <property type="entry name" value="Protein_kinase_ATP_BS"/>
</dbReference>
<dbReference type="CDD" id="cd21742">
    <property type="entry name" value="MobB_NDR_LATS-like"/>
    <property type="match status" value="1"/>
</dbReference>
<dbReference type="PROSITE" id="PS00108">
    <property type="entry name" value="PROTEIN_KINASE_ST"/>
    <property type="match status" value="1"/>
</dbReference>
<accession>A0A165EZM1</accession>
<feature type="region of interest" description="Disordered" evidence="12">
    <location>
        <begin position="266"/>
        <end position="293"/>
    </location>
</feature>
<keyword evidence="5 11" id="KW-0547">Nucleotide-binding</keyword>
<evidence type="ECO:0000259" key="13">
    <source>
        <dbReference type="PROSITE" id="PS50011"/>
    </source>
</evidence>
<dbReference type="AlphaFoldDB" id="A0A165EZM1"/>
<evidence type="ECO:0000256" key="9">
    <source>
        <dbReference type="ARBA" id="ARBA00047899"/>
    </source>
</evidence>
<evidence type="ECO:0000259" key="14">
    <source>
        <dbReference type="PROSITE" id="PS51285"/>
    </source>
</evidence>
<keyword evidence="16" id="KW-1185">Reference proteome</keyword>
<dbReference type="GO" id="GO:0005524">
    <property type="term" value="F:ATP binding"/>
    <property type="evidence" value="ECO:0007669"/>
    <property type="project" value="UniProtKB-UniRule"/>
</dbReference>
<dbReference type="PANTHER" id="PTHR24356">
    <property type="entry name" value="SERINE/THREONINE-PROTEIN KINASE"/>
    <property type="match status" value="1"/>
</dbReference>
<dbReference type="Gene3D" id="1.10.510.10">
    <property type="entry name" value="Transferase(Phosphotransferase) domain 1"/>
    <property type="match status" value="1"/>
</dbReference>